<accession>A0A1R0GL66</accession>
<dbReference type="EMBL" id="LSSL01007770">
    <property type="protein sequence ID" value="OLY77626.1"/>
    <property type="molecule type" value="Genomic_DNA"/>
</dbReference>
<comment type="caution">
    <text evidence="1">The sequence shown here is derived from an EMBL/GenBank/DDBJ whole genome shotgun (WGS) entry which is preliminary data.</text>
</comment>
<dbReference type="AlphaFoldDB" id="A0A1R0GL66"/>
<evidence type="ECO:0000313" key="1">
    <source>
        <dbReference type="EMBL" id="OLY77626.1"/>
    </source>
</evidence>
<name>A0A1R0GL66_9FUNG</name>
<gene>
    <name evidence="1" type="ORF">AYI68_g8342</name>
</gene>
<reference evidence="1 2" key="1">
    <citation type="journal article" date="2016" name="Mol. Biol. Evol.">
        <title>Genome-Wide Survey of Gut Fungi (Harpellales) Reveals the First Horizontally Transferred Ubiquitin Gene from a Mosquito Host.</title>
        <authorList>
            <person name="Wang Y."/>
            <person name="White M.M."/>
            <person name="Kvist S."/>
            <person name="Moncalvo J.M."/>
        </authorList>
    </citation>
    <scope>NUCLEOTIDE SEQUENCE [LARGE SCALE GENOMIC DNA]</scope>
    <source>
        <strain evidence="1 2">ALG-7-W6</strain>
    </source>
</reference>
<proteinExistence type="predicted"/>
<evidence type="ECO:0000313" key="2">
    <source>
        <dbReference type="Proteomes" id="UP000187455"/>
    </source>
</evidence>
<protein>
    <submittedName>
        <fullName evidence="1">Uncharacterized protein</fullName>
    </submittedName>
</protein>
<sequence>MAKPTSSTSFTLGYSLVLTPSQRYFILSDLIPVTRNSVLCLLGRPSHPGGVQESMQLEQMSNKFETDRTWLKDQERKILHDNIPEN</sequence>
<keyword evidence="2" id="KW-1185">Reference proteome</keyword>
<organism evidence="1 2">
    <name type="scientific">Smittium mucronatum</name>
    <dbReference type="NCBI Taxonomy" id="133383"/>
    <lineage>
        <taxon>Eukaryota</taxon>
        <taxon>Fungi</taxon>
        <taxon>Fungi incertae sedis</taxon>
        <taxon>Zoopagomycota</taxon>
        <taxon>Kickxellomycotina</taxon>
        <taxon>Harpellomycetes</taxon>
        <taxon>Harpellales</taxon>
        <taxon>Legeriomycetaceae</taxon>
        <taxon>Smittium</taxon>
    </lineage>
</organism>
<dbReference type="Proteomes" id="UP000187455">
    <property type="component" value="Unassembled WGS sequence"/>
</dbReference>